<gene>
    <name evidence="3" type="ORF">QNI22_33280</name>
</gene>
<keyword evidence="1" id="KW-0732">Signal</keyword>
<dbReference type="AlphaFoldDB" id="A0AAE3UIM6"/>
<protein>
    <recommendedName>
        <fullName evidence="2">SH3b domain-containing protein</fullName>
    </recommendedName>
</protein>
<name>A0AAE3UIM6_9BACT</name>
<accession>A0AAE3UIM6</accession>
<dbReference type="RefSeq" id="WP_314517737.1">
    <property type="nucleotide sequence ID" value="NZ_JASJOU010000017.1"/>
</dbReference>
<feature type="chain" id="PRO_5042106202" description="SH3b domain-containing protein" evidence="1">
    <location>
        <begin position="21"/>
        <end position="230"/>
    </location>
</feature>
<reference evidence="3" key="1">
    <citation type="submission" date="2023-05" db="EMBL/GenBank/DDBJ databases">
        <authorList>
            <person name="Zhang X."/>
        </authorList>
    </citation>
    <scope>NUCLEOTIDE SEQUENCE</scope>
    <source>
        <strain evidence="3">BD1B2-1</strain>
    </source>
</reference>
<feature type="signal peptide" evidence="1">
    <location>
        <begin position="1"/>
        <end position="20"/>
    </location>
</feature>
<sequence>MKKVSIASVLLILCSTSLWAQLARIKDKDGYVNVRSKPDASSSILEKALESDVFYCHDRKGDWYPVNMERKEKRITGYIHASRVTFIETLDPLPVKEEKTNTIVLQKDSIRVELSTKPFVKSAHTIQYHPTYKESVISIDHKPVWGEDGDLPTVAYRQIQIRMGTKQIELPDKALANLFEPTLFNTKVNYDKQLDQLYISSFNSDGAGGYTVVWIIKEGKYSHRTILTID</sequence>
<evidence type="ECO:0000313" key="4">
    <source>
        <dbReference type="Proteomes" id="UP001232063"/>
    </source>
</evidence>
<dbReference type="Gene3D" id="2.30.30.40">
    <property type="entry name" value="SH3 Domains"/>
    <property type="match status" value="1"/>
</dbReference>
<dbReference type="Pfam" id="PF08239">
    <property type="entry name" value="SH3_3"/>
    <property type="match status" value="1"/>
</dbReference>
<dbReference type="Proteomes" id="UP001232063">
    <property type="component" value="Unassembled WGS sequence"/>
</dbReference>
<keyword evidence="4" id="KW-1185">Reference proteome</keyword>
<proteinExistence type="predicted"/>
<organism evidence="3 4">
    <name type="scientific">Xanthocytophaga agilis</name>
    <dbReference type="NCBI Taxonomy" id="3048010"/>
    <lineage>
        <taxon>Bacteria</taxon>
        <taxon>Pseudomonadati</taxon>
        <taxon>Bacteroidota</taxon>
        <taxon>Cytophagia</taxon>
        <taxon>Cytophagales</taxon>
        <taxon>Rhodocytophagaceae</taxon>
        <taxon>Xanthocytophaga</taxon>
    </lineage>
</organism>
<comment type="caution">
    <text evidence="3">The sequence shown here is derived from an EMBL/GenBank/DDBJ whole genome shotgun (WGS) entry which is preliminary data.</text>
</comment>
<feature type="domain" description="SH3b" evidence="2">
    <location>
        <begin position="31"/>
        <end position="84"/>
    </location>
</feature>
<evidence type="ECO:0000256" key="1">
    <source>
        <dbReference type="SAM" id="SignalP"/>
    </source>
</evidence>
<evidence type="ECO:0000259" key="2">
    <source>
        <dbReference type="Pfam" id="PF08239"/>
    </source>
</evidence>
<evidence type="ECO:0000313" key="3">
    <source>
        <dbReference type="EMBL" id="MDJ1505576.1"/>
    </source>
</evidence>
<dbReference type="InterPro" id="IPR003646">
    <property type="entry name" value="SH3-like_bac-type"/>
</dbReference>
<dbReference type="EMBL" id="JASJOU010000017">
    <property type="protein sequence ID" value="MDJ1505576.1"/>
    <property type="molecule type" value="Genomic_DNA"/>
</dbReference>